<feature type="domain" description="Cation/H+ exchanger transmembrane" evidence="14">
    <location>
        <begin position="91"/>
        <end position="475"/>
    </location>
</feature>
<dbReference type="GO" id="GO:0005886">
    <property type="term" value="C:plasma membrane"/>
    <property type="evidence" value="ECO:0007669"/>
    <property type="project" value="TreeGrafter"/>
</dbReference>
<feature type="coiled-coil region" evidence="11">
    <location>
        <begin position="1378"/>
        <end position="1405"/>
    </location>
</feature>
<dbReference type="GO" id="GO:0015385">
    <property type="term" value="F:sodium:proton antiporter activity"/>
    <property type="evidence" value="ECO:0007669"/>
    <property type="project" value="InterPro"/>
</dbReference>
<comment type="catalytic activity">
    <reaction evidence="9">
        <text>Na(+)(in) + H(+)(out) = Na(+)(out) + H(+)(in)</text>
        <dbReference type="Rhea" id="RHEA:29419"/>
        <dbReference type="ChEBI" id="CHEBI:15378"/>
        <dbReference type="ChEBI" id="CHEBI:29101"/>
    </reaction>
</comment>
<evidence type="ECO:0000256" key="8">
    <source>
        <dbReference type="ARBA" id="ARBA00023201"/>
    </source>
</evidence>
<feature type="compositionally biased region" description="Basic and acidic residues" evidence="12">
    <location>
        <begin position="1443"/>
        <end position="1452"/>
    </location>
</feature>
<evidence type="ECO:0000256" key="7">
    <source>
        <dbReference type="ARBA" id="ARBA00023136"/>
    </source>
</evidence>
<feature type="region of interest" description="Disordered" evidence="12">
    <location>
        <begin position="1438"/>
        <end position="1550"/>
    </location>
</feature>
<evidence type="ECO:0000256" key="6">
    <source>
        <dbReference type="ARBA" id="ARBA00023065"/>
    </source>
</evidence>
<comment type="subcellular location">
    <subcellularLocation>
        <location evidence="1">Membrane</location>
        <topology evidence="1">Multi-pass membrane protein</topology>
    </subcellularLocation>
</comment>
<evidence type="ECO:0000313" key="15">
    <source>
        <dbReference type="EMBL" id="KAK9831564.1"/>
    </source>
</evidence>
<dbReference type="Gene3D" id="6.10.140.1330">
    <property type="match status" value="1"/>
</dbReference>
<comment type="catalytic activity">
    <reaction evidence="10">
        <text>K(+)(in) + H(+)(out) = K(+)(out) + H(+)(in)</text>
        <dbReference type="Rhea" id="RHEA:29467"/>
        <dbReference type="ChEBI" id="CHEBI:15378"/>
        <dbReference type="ChEBI" id="CHEBI:29103"/>
    </reaction>
</comment>
<feature type="region of interest" description="Disordered" evidence="12">
    <location>
        <begin position="1344"/>
        <end position="1372"/>
    </location>
</feature>
<evidence type="ECO:0000256" key="12">
    <source>
        <dbReference type="SAM" id="MobiDB-lite"/>
    </source>
</evidence>
<feature type="region of interest" description="Disordered" evidence="12">
    <location>
        <begin position="552"/>
        <end position="580"/>
    </location>
</feature>
<feature type="transmembrane region" description="Helical" evidence="13">
    <location>
        <begin position="38"/>
        <end position="56"/>
    </location>
</feature>
<feature type="transmembrane region" description="Helical" evidence="13">
    <location>
        <begin position="414"/>
        <end position="439"/>
    </location>
</feature>
<dbReference type="EMBL" id="JALJOS010000013">
    <property type="protein sequence ID" value="KAK9831564.1"/>
    <property type="molecule type" value="Genomic_DNA"/>
</dbReference>
<keyword evidence="8" id="KW-0739">Sodium transport</keyword>
<dbReference type="InterPro" id="IPR018422">
    <property type="entry name" value="Cation/H_exchanger_CPA1"/>
</dbReference>
<feature type="transmembrane region" description="Helical" evidence="13">
    <location>
        <begin position="382"/>
        <end position="402"/>
    </location>
</feature>
<evidence type="ECO:0000313" key="16">
    <source>
        <dbReference type="Proteomes" id="UP001438707"/>
    </source>
</evidence>
<dbReference type="PANTHER" id="PTHR10110:SF197">
    <property type="entry name" value="SODIUM_HYDROGEN EXCHANGER"/>
    <property type="match status" value="1"/>
</dbReference>
<feature type="compositionally biased region" description="Low complexity" evidence="12">
    <location>
        <begin position="1345"/>
        <end position="1362"/>
    </location>
</feature>
<comment type="caution">
    <text evidence="15">The sequence shown here is derived from an EMBL/GenBank/DDBJ whole genome shotgun (WGS) entry which is preliminary data.</text>
</comment>
<evidence type="ECO:0000256" key="13">
    <source>
        <dbReference type="SAM" id="Phobius"/>
    </source>
</evidence>
<sequence length="1611" mass="175995">MSFSSEHPHLCRNATYDNPIQDPGNFNWCVVPRSGEDALLFAGVGVAASCIVFGRFSTLSILLLGGLYEVLCLIFNLGRVTNALALWLGAEPSELLFYVFLPPLLLESAVRINFFLFKKMAAAIFSYAFLLVIISTLTMIPVMLYIFNLRNLGWMWQDAGLFAAMVASTDAVAVSALLKKGGGPEDIVTLMEGESLLNDATAISLFQVFFAMVKDLDPSKLGTDEPLSVLEQLGSVAGQILWLAVGGAIIGYIGGVAMRFAMRFMRRHGSSPDRELALSLAGAYLTFYIANAPLGASGVIATVVFGLYGNATAAWGMTAKMVELGTFGDFWDTIGLIVNGNIFFFSGASAINFFWRSTEELGGAALTQGFLAIWATFWRLPLIYLAIFVVRGLSVAALAPLLRLSGTHLTRGGQILSTLAALRGGISLILAQTLVLGFNKVQQDRVVVSQITLWTAGIVLLTLLLNAPLIRPCLSWLGLDHVPSTQANIRGKAIQALLAYSERAIHDLQRDDHEMLRGVDWSNVSSNVDCREELTHLLPDDIQTDDLQSIKLTAGSDTSSQAPFRSSTDERASMEDHNVEDHSLNTWSAQMAIRMLGSVPRRMSFRRKQQEKLPAGYGMEQPLLQQDSRIEEDADAEQGSSGDEASEVAVQLEPSGPDAQPAAGESIDFRKQDSKITWDQDVPFCSMQRGSEEDLADAPEASVAETQKQSLDRASIDAAGRLILPSPFALAAEQSGLDGNSFRASSPSPDIGTNGQLQHLGPSQALSGFDFSSRRHSSGMGYLEPSRSASPAGQWPRVPSALATHPTPTPQPFSAGTASTGQGMVRDQELPKVVPAALARRTKSTVLQRAMSSLWTWQQRRHSSSSEQNERPYATLSKDQLAEAAKEARIRLLTGIKRYVHAKRAEGLLSPEGLLRLDEACDHALDSPDKPINVYAAVRRETAETRLIKACAALLFKMRRFSFKSRRWRFQAFWATFLRRPLAYFGGFLSGILSQRMLESLEIAMEYWLALRWSPQSVWTLDPSHHSPLLGEVRSEIEQVFRFIVRREIEAPSRFQAVQTYRATMAILKQLTNFVEQLFESGMIDETEMEQLQAPIDKKTRHLEAQGPSWKIPVISELLRKAPFFQHLSPRLFERILADGRVARFARGDIVWTPMAMRHSTGDALMQSRDSAPAFGGIIIIISGLIKTTSKPSSSKAKPQDHFFGSGGILGLPSALTGVLLPEAGPATAVCNALQTGPVTFHVPQTLINDLRCEAANGNQELQQLELDLFRVAALSTVDRMQASIASTVRSHVEQVVAADAHRSTSFLRRSSKKLGPKAPGRAGEDTKLQGRALMEAAFSEKNLSRQSLSRRSLSSMQLPRRQSQEEPMISRVSVGSAGSVLEELEAAEEEIQHLASEVVTALKVGLRGASLVKLDPLETIAQHSSLVLLYGSLRATNQSDKPTTKFPDKLAPRPLKQSAQARLSSLFSIEGSPPEKPSVIQEETEDVSDEPGDSSVPRQQPDEPAESHQAADESLRARGRQWLEGCSSQQRQGRRAASSSNPSVSPRPLQQYSAPCVLPWLWDFALDRQIDAQAPSSVVMRAGPSGATIVLCPSLSNESDESPSSSADEH</sequence>
<feature type="region of interest" description="Disordered" evidence="12">
    <location>
        <begin position="631"/>
        <end position="673"/>
    </location>
</feature>
<feature type="transmembrane region" description="Helical" evidence="13">
    <location>
        <begin position="300"/>
        <end position="318"/>
    </location>
</feature>
<evidence type="ECO:0000256" key="10">
    <source>
        <dbReference type="ARBA" id="ARBA00047912"/>
    </source>
</evidence>
<feature type="compositionally biased region" description="Polar residues" evidence="12">
    <location>
        <begin position="552"/>
        <end position="566"/>
    </location>
</feature>
<feature type="region of interest" description="Disordered" evidence="12">
    <location>
        <begin position="1590"/>
        <end position="1611"/>
    </location>
</feature>
<feature type="transmembrane region" description="Helical" evidence="13">
    <location>
        <begin position="233"/>
        <end position="255"/>
    </location>
</feature>
<dbReference type="GO" id="GO:0098719">
    <property type="term" value="P:sodium ion import across plasma membrane"/>
    <property type="evidence" value="ECO:0007669"/>
    <property type="project" value="TreeGrafter"/>
</dbReference>
<dbReference type="GO" id="GO:0015386">
    <property type="term" value="F:potassium:proton antiporter activity"/>
    <property type="evidence" value="ECO:0007669"/>
    <property type="project" value="TreeGrafter"/>
</dbReference>
<feature type="region of interest" description="Disordered" evidence="12">
    <location>
        <begin position="739"/>
        <end position="809"/>
    </location>
</feature>
<feature type="transmembrane region" description="Helical" evidence="13">
    <location>
        <begin position="68"/>
        <end position="89"/>
    </location>
</feature>
<feature type="compositionally biased region" description="Basic and acidic residues" evidence="12">
    <location>
        <begin position="567"/>
        <end position="580"/>
    </location>
</feature>
<evidence type="ECO:0000256" key="9">
    <source>
        <dbReference type="ARBA" id="ARBA00047524"/>
    </source>
</evidence>
<organism evidence="15 16">
    <name type="scientific">Apatococcus lobatus</name>
    <dbReference type="NCBI Taxonomy" id="904363"/>
    <lineage>
        <taxon>Eukaryota</taxon>
        <taxon>Viridiplantae</taxon>
        <taxon>Chlorophyta</taxon>
        <taxon>core chlorophytes</taxon>
        <taxon>Trebouxiophyceae</taxon>
        <taxon>Chlorellales</taxon>
        <taxon>Chlorellaceae</taxon>
        <taxon>Apatococcus</taxon>
    </lineage>
</organism>
<keyword evidence="11" id="KW-0175">Coiled coil</keyword>
<keyword evidence="4 13" id="KW-1133">Transmembrane helix</keyword>
<evidence type="ECO:0000256" key="4">
    <source>
        <dbReference type="ARBA" id="ARBA00022989"/>
    </source>
</evidence>
<protein>
    <recommendedName>
        <fullName evidence="14">Cation/H+ exchanger transmembrane domain-containing protein</fullName>
    </recommendedName>
</protein>
<evidence type="ECO:0000256" key="1">
    <source>
        <dbReference type="ARBA" id="ARBA00004141"/>
    </source>
</evidence>
<feature type="compositionally biased region" description="Polar residues" evidence="12">
    <location>
        <begin position="1527"/>
        <end position="1550"/>
    </location>
</feature>
<evidence type="ECO:0000256" key="2">
    <source>
        <dbReference type="ARBA" id="ARBA00022448"/>
    </source>
</evidence>
<feature type="transmembrane region" description="Helical" evidence="13">
    <location>
        <begin position="330"/>
        <end position="355"/>
    </location>
</feature>
<feature type="compositionally biased region" description="Basic and acidic residues" evidence="12">
    <location>
        <begin position="1506"/>
        <end position="1517"/>
    </location>
</feature>
<keyword evidence="7 13" id="KW-0472">Membrane</keyword>
<dbReference type="Proteomes" id="UP001438707">
    <property type="component" value="Unassembled WGS sequence"/>
</dbReference>
<keyword evidence="16" id="KW-1185">Reference proteome</keyword>
<feature type="transmembrane region" description="Helical" evidence="13">
    <location>
        <begin position="451"/>
        <end position="470"/>
    </location>
</feature>
<keyword evidence="6" id="KW-0406">Ion transport</keyword>
<dbReference type="PANTHER" id="PTHR10110">
    <property type="entry name" value="SODIUM/HYDROGEN EXCHANGER"/>
    <property type="match status" value="1"/>
</dbReference>
<evidence type="ECO:0000256" key="3">
    <source>
        <dbReference type="ARBA" id="ARBA00022692"/>
    </source>
</evidence>
<keyword evidence="2" id="KW-0813">Transport</keyword>
<accession>A0AAW1RCU7</accession>
<feature type="transmembrane region" description="Helical" evidence="13">
    <location>
        <begin position="124"/>
        <end position="147"/>
    </location>
</feature>
<keyword evidence="5" id="KW-0915">Sodium</keyword>
<feature type="compositionally biased region" description="Acidic residues" evidence="12">
    <location>
        <begin position="1483"/>
        <end position="1493"/>
    </location>
</feature>
<feature type="transmembrane region" description="Helical" evidence="13">
    <location>
        <begin position="95"/>
        <end position="117"/>
    </location>
</feature>
<feature type="compositionally biased region" description="Polar residues" evidence="12">
    <location>
        <begin position="742"/>
        <end position="757"/>
    </location>
</feature>
<proteinExistence type="predicted"/>
<evidence type="ECO:0000256" key="5">
    <source>
        <dbReference type="ARBA" id="ARBA00023053"/>
    </source>
</evidence>
<dbReference type="Pfam" id="PF00999">
    <property type="entry name" value="Na_H_Exchanger"/>
    <property type="match status" value="1"/>
</dbReference>
<feature type="region of interest" description="Disordered" evidence="12">
    <location>
        <begin position="1308"/>
        <end position="1327"/>
    </location>
</feature>
<feature type="compositionally biased region" description="Polar residues" evidence="12">
    <location>
        <begin position="1458"/>
        <end position="1468"/>
    </location>
</feature>
<evidence type="ECO:0000256" key="11">
    <source>
        <dbReference type="SAM" id="Coils"/>
    </source>
</evidence>
<reference evidence="15 16" key="1">
    <citation type="journal article" date="2024" name="Nat. Commun.">
        <title>Phylogenomics reveals the evolutionary origins of lichenization in chlorophyte algae.</title>
        <authorList>
            <person name="Puginier C."/>
            <person name="Libourel C."/>
            <person name="Otte J."/>
            <person name="Skaloud P."/>
            <person name="Haon M."/>
            <person name="Grisel S."/>
            <person name="Petersen M."/>
            <person name="Berrin J.G."/>
            <person name="Delaux P.M."/>
            <person name="Dal Grande F."/>
            <person name="Keller J."/>
        </authorList>
    </citation>
    <scope>NUCLEOTIDE SEQUENCE [LARGE SCALE GENOMIC DNA]</scope>
    <source>
        <strain evidence="15 16">SAG 2145</strain>
    </source>
</reference>
<dbReference type="GO" id="GO:0051453">
    <property type="term" value="P:regulation of intracellular pH"/>
    <property type="evidence" value="ECO:0007669"/>
    <property type="project" value="TreeGrafter"/>
</dbReference>
<evidence type="ECO:0000259" key="14">
    <source>
        <dbReference type="Pfam" id="PF00999"/>
    </source>
</evidence>
<dbReference type="InterPro" id="IPR006153">
    <property type="entry name" value="Cation/H_exchanger_TM"/>
</dbReference>
<feature type="compositionally biased region" description="Low complexity" evidence="12">
    <location>
        <begin position="1594"/>
        <end position="1611"/>
    </location>
</feature>
<name>A0AAW1RCU7_9CHLO</name>
<gene>
    <name evidence="15" type="ORF">WJX74_000240</name>
</gene>
<keyword evidence="3 13" id="KW-0812">Transmembrane</keyword>